<reference evidence="1 2" key="1">
    <citation type="submission" date="2019-03" db="EMBL/GenBank/DDBJ databases">
        <title>Genomics of glacier-inhabiting Cryobacterium strains.</title>
        <authorList>
            <person name="Liu Q."/>
            <person name="Xin Y.-H."/>
        </authorList>
    </citation>
    <scope>NUCLEOTIDE SEQUENCE [LARGE SCALE GENOMIC DNA]</scope>
    <source>
        <strain evidence="1 2">Sr54</strain>
    </source>
</reference>
<name>A0A4R9BL65_9MICO</name>
<proteinExistence type="predicted"/>
<sequence>MDQLGGVHTEIGWEIMDALLDEHVVDELDFDALLPCEGVHHDRGLSGHDPAESGGYMVISPCCGPKVIQCAPRVDAMRVSGVLYCGSCRHEHLTSEYQFIPLQL</sequence>
<dbReference type="Proteomes" id="UP000297626">
    <property type="component" value="Unassembled WGS sequence"/>
</dbReference>
<protein>
    <submittedName>
        <fullName evidence="1">Uncharacterized protein</fullName>
    </submittedName>
</protein>
<keyword evidence="2" id="KW-1185">Reference proteome</keyword>
<dbReference type="EMBL" id="SOHN01000013">
    <property type="protein sequence ID" value="TFD86800.1"/>
    <property type="molecule type" value="Genomic_DNA"/>
</dbReference>
<accession>A0A4R9BL65</accession>
<organism evidence="1 2">
    <name type="scientific">Cryobacterium serini</name>
    <dbReference type="NCBI Taxonomy" id="1259201"/>
    <lineage>
        <taxon>Bacteria</taxon>
        <taxon>Bacillati</taxon>
        <taxon>Actinomycetota</taxon>
        <taxon>Actinomycetes</taxon>
        <taxon>Micrococcales</taxon>
        <taxon>Microbacteriaceae</taxon>
        <taxon>Cryobacterium</taxon>
    </lineage>
</organism>
<dbReference type="RefSeq" id="WP_134529878.1">
    <property type="nucleotide sequence ID" value="NZ_SOHN01000013.1"/>
</dbReference>
<evidence type="ECO:0000313" key="1">
    <source>
        <dbReference type="EMBL" id="TFD86800.1"/>
    </source>
</evidence>
<dbReference type="AlphaFoldDB" id="A0A4R9BL65"/>
<comment type="caution">
    <text evidence="1">The sequence shown here is derived from an EMBL/GenBank/DDBJ whole genome shotgun (WGS) entry which is preliminary data.</text>
</comment>
<gene>
    <name evidence="1" type="ORF">E3T51_11010</name>
</gene>
<evidence type="ECO:0000313" key="2">
    <source>
        <dbReference type="Proteomes" id="UP000297626"/>
    </source>
</evidence>